<evidence type="ECO:0000313" key="2">
    <source>
        <dbReference type="EMBL" id="KJY34773.1"/>
    </source>
</evidence>
<feature type="chain" id="PRO_5002471174" description="Secreted protein" evidence="1">
    <location>
        <begin position="28"/>
        <end position="90"/>
    </location>
</feature>
<dbReference type="EMBL" id="JZWV01000262">
    <property type="protein sequence ID" value="KJY34773.1"/>
    <property type="molecule type" value="Genomic_DNA"/>
</dbReference>
<dbReference type="OrthoDB" id="4246642at2"/>
<dbReference type="Proteomes" id="UP000033551">
    <property type="component" value="Unassembled WGS sequence"/>
</dbReference>
<sequence>MKTFTRLVAVAAGTAAAALTIVPTAQAAPVAWPAAAGCRYYYTSYFTGPNGEKTGSGEYAEGDHDPEGRICRNGWWVSPYELEDPGAAIR</sequence>
<dbReference type="PATRIC" id="fig|68223.7.peg.6153"/>
<proteinExistence type="predicted"/>
<gene>
    <name evidence="2" type="ORF">VR44_11295</name>
</gene>
<organism evidence="2 3">
    <name type="scientific">Streptomyces katrae</name>
    <dbReference type="NCBI Taxonomy" id="68223"/>
    <lineage>
        <taxon>Bacteria</taxon>
        <taxon>Bacillati</taxon>
        <taxon>Actinomycetota</taxon>
        <taxon>Actinomycetes</taxon>
        <taxon>Kitasatosporales</taxon>
        <taxon>Streptomycetaceae</taxon>
        <taxon>Streptomyces</taxon>
    </lineage>
</organism>
<reference evidence="2 3" key="1">
    <citation type="submission" date="2015-02" db="EMBL/GenBank/DDBJ databases">
        <authorList>
            <person name="Ju K.-S."/>
            <person name="Doroghazi J.R."/>
            <person name="Metcalf W."/>
        </authorList>
    </citation>
    <scope>NUCLEOTIDE SEQUENCE [LARGE SCALE GENOMIC DNA]</scope>
    <source>
        <strain evidence="2 3">NRRL ISP-5550</strain>
    </source>
</reference>
<dbReference type="AlphaFoldDB" id="A0A0F4JLX8"/>
<accession>A0A0F4JLX8</accession>
<dbReference type="RefSeq" id="WP_045947302.1">
    <property type="nucleotide sequence ID" value="NZ_JZWV01000262.1"/>
</dbReference>
<keyword evidence="3" id="KW-1185">Reference proteome</keyword>
<evidence type="ECO:0000313" key="3">
    <source>
        <dbReference type="Proteomes" id="UP000033551"/>
    </source>
</evidence>
<evidence type="ECO:0000256" key="1">
    <source>
        <dbReference type="SAM" id="SignalP"/>
    </source>
</evidence>
<keyword evidence="1" id="KW-0732">Signal</keyword>
<comment type="caution">
    <text evidence="2">The sequence shown here is derived from an EMBL/GenBank/DDBJ whole genome shotgun (WGS) entry which is preliminary data.</text>
</comment>
<protein>
    <recommendedName>
        <fullName evidence="4">Secreted protein</fullName>
    </recommendedName>
</protein>
<name>A0A0F4JLX8_9ACTN</name>
<evidence type="ECO:0008006" key="4">
    <source>
        <dbReference type="Google" id="ProtNLM"/>
    </source>
</evidence>
<feature type="signal peptide" evidence="1">
    <location>
        <begin position="1"/>
        <end position="27"/>
    </location>
</feature>